<gene>
    <name evidence="1" type="ORF">EZS28_017953</name>
</gene>
<dbReference type="Proteomes" id="UP000324800">
    <property type="component" value="Unassembled WGS sequence"/>
</dbReference>
<reference evidence="1 2" key="1">
    <citation type="submission" date="2019-03" db="EMBL/GenBank/DDBJ databases">
        <title>Single cell metagenomics reveals metabolic interactions within the superorganism composed of flagellate Streblomastix strix and complex community of Bacteroidetes bacteria on its surface.</title>
        <authorList>
            <person name="Treitli S.C."/>
            <person name="Kolisko M."/>
            <person name="Husnik F."/>
            <person name="Keeling P."/>
            <person name="Hampl V."/>
        </authorList>
    </citation>
    <scope>NUCLEOTIDE SEQUENCE [LARGE SCALE GENOMIC DNA]</scope>
    <source>
        <strain evidence="1">ST1C</strain>
    </source>
</reference>
<dbReference type="EMBL" id="SNRW01004769">
    <property type="protein sequence ID" value="KAA6386517.1"/>
    <property type="molecule type" value="Genomic_DNA"/>
</dbReference>
<organism evidence="1 2">
    <name type="scientific">Streblomastix strix</name>
    <dbReference type="NCBI Taxonomy" id="222440"/>
    <lineage>
        <taxon>Eukaryota</taxon>
        <taxon>Metamonada</taxon>
        <taxon>Preaxostyla</taxon>
        <taxon>Oxymonadida</taxon>
        <taxon>Streblomastigidae</taxon>
        <taxon>Streblomastix</taxon>
    </lineage>
</organism>
<sequence length="71" mass="8085">MIGSMTDPVAGSKKQHLKPYKWVWPKPEVYGPDPFEKWRKMAQVGPEGIQIQQVGEMNVQHGGVQQPMPRD</sequence>
<evidence type="ECO:0000313" key="2">
    <source>
        <dbReference type="Proteomes" id="UP000324800"/>
    </source>
</evidence>
<proteinExistence type="predicted"/>
<evidence type="ECO:0000313" key="1">
    <source>
        <dbReference type="EMBL" id="KAA6386517.1"/>
    </source>
</evidence>
<feature type="non-terminal residue" evidence="1">
    <location>
        <position position="71"/>
    </location>
</feature>
<name>A0A5J4VV56_9EUKA</name>
<dbReference type="AlphaFoldDB" id="A0A5J4VV56"/>
<accession>A0A5J4VV56</accession>
<comment type="caution">
    <text evidence="1">The sequence shown here is derived from an EMBL/GenBank/DDBJ whole genome shotgun (WGS) entry which is preliminary data.</text>
</comment>
<protein>
    <submittedName>
        <fullName evidence="1">Uncharacterized protein</fullName>
    </submittedName>
</protein>